<proteinExistence type="predicted"/>
<evidence type="ECO:0000313" key="2">
    <source>
        <dbReference type="EMBL" id="MFC7241283.1"/>
    </source>
</evidence>
<evidence type="ECO:0000259" key="1">
    <source>
        <dbReference type="Pfam" id="PF13460"/>
    </source>
</evidence>
<dbReference type="PANTHER" id="PTHR48079">
    <property type="entry name" value="PROTEIN YEEZ"/>
    <property type="match status" value="1"/>
</dbReference>
<sequence>MRILVVGGTGLIGAHVVEVLGEHGHAATTVARSARPGVDHVLDIGSAEVEQLRPLLAGHDGVVYAARTDEQRPLRKPIHPAFRRDMVDPVVRLFTAARAEGLTRGVVMGSYYTYFDRLHPQWRLTDRHTYIRCRVEQAREGRAVAGPSLPVAVLELPFVFGRAGDRLPNWAGPLDGWARSRAPLAAPPGGTAATSARHVAEVAVDALERASGEDIPVADENLAWHDMISRIAEAVGRGRRVRRLPAGAVRAAMRLTGVLQSLGGKESGLHPAHFAGLLLARLFVEPVSGRSLDTALRETFAETTQAR</sequence>
<name>A0ABW2GQI0_9ACTN</name>
<dbReference type="InterPro" id="IPR051783">
    <property type="entry name" value="NAD(P)-dependent_oxidoreduct"/>
</dbReference>
<dbReference type="PANTHER" id="PTHR48079:SF6">
    <property type="entry name" value="NAD(P)-BINDING DOMAIN-CONTAINING PROTEIN-RELATED"/>
    <property type="match status" value="1"/>
</dbReference>
<feature type="domain" description="NAD(P)-binding" evidence="1">
    <location>
        <begin position="7"/>
        <end position="126"/>
    </location>
</feature>
<dbReference type="RefSeq" id="WP_376804759.1">
    <property type="nucleotide sequence ID" value="NZ_JBHTAC010000002.1"/>
</dbReference>
<dbReference type="SUPFAM" id="SSF51735">
    <property type="entry name" value="NAD(P)-binding Rossmann-fold domains"/>
    <property type="match status" value="1"/>
</dbReference>
<dbReference type="InterPro" id="IPR036291">
    <property type="entry name" value="NAD(P)-bd_dom_sf"/>
</dbReference>
<reference evidence="3" key="1">
    <citation type="journal article" date="2019" name="Int. J. Syst. Evol. Microbiol.">
        <title>The Global Catalogue of Microorganisms (GCM) 10K type strain sequencing project: providing services to taxonomists for standard genome sequencing and annotation.</title>
        <authorList>
            <consortium name="The Broad Institute Genomics Platform"/>
            <consortium name="The Broad Institute Genome Sequencing Center for Infectious Disease"/>
            <person name="Wu L."/>
            <person name="Ma J."/>
        </authorList>
    </citation>
    <scope>NUCLEOTIDE SEQUENCE [LARGE SCALE GENOMIC DNA]</scope>
    <source>
        <strain evidence="3">CGMCC 1.9106</strain>
    </source>
</reference>
<accession>A0ABW2GQI0</accession>
<dbReference type="Gene3D" id="3.40.50.720">
    <property type="entry name" value="NAD(P)-binding Rossmann-like Domain"/>
    <property type="match status" value="1"/>
</dbReference>
<evidence type="ECO:0000313" key="3">
    <source>
        <dbReference type="Proteomes" id="UP001596392"/>
    </source>
</evidence>
<dbReference type="Pfam" id="PF13460">
    <property type="entry name" value="NAD_binding_10"/>
    <property type="match status" value="1"/>
</dbReference>
<organism evidence="2 3">
    <name type="scientific">Catellatospora aurea</name>
    <dbReference type="NCBI Taxonomy" id="1337874"/>
    <lineage>
        <taxon>Bacteria</taxon>
        <taxon>Bacillati</taxon>
        <taxon>Actinomycetota</taxon>
        <taxon>Actinomycetes</taxon>
        <taxon>Micromonosporales</taxon>
        <taxon>Micromonosporaceae</taxon>
        <taxon>Catellatospora</taxon>
    </lineage>
</organism>
<dbReference type="InterPro" id="IPR016040">
    <property type="entry name" value="NAD(P)-bd_dom"/>
</dbReference>
<gene>
    <name evidence="2" type="ORF">ACFQO7_02200</name>
</gene>
<keyword evidence="3" id="KW-1185">Reference proteome</keyword>
<dbReference type="EMBL" id="JBHTAC010000002">
    <property type="protein sequence ID" value="MFC7241283.1"/>
    <property type="molecule type" value="Genomic_DNA"/>
</dbReference>
<comment type="caution">
    <text evidence="2">The sequence shown here is derived from an EMBL/GenBank/DDBJ whole genome shotgun (WGS) entry which is preliminary data.</text>
</comment>
<dbReference type="Proteomes" id="UP001596392">
    <property type="component" value="Unassembled WGS sequence"/>
</dbReference>
<protein>
    <submittedName>
        <fullName evidence="2">NAD-dependent epimerase/dehydratase family protein</fullName>
    </submittedName>
</protein>